<feature type="region of interest" description="Disordered" evidence="1">
    <location>
        <begin position="23"/>
        <end position="85"/>
    </location>
</feature>
<sequence length="255" mass="25368">MSISIFLLLELCSLVAALPAGGSGGTRGGSSGGTRGSGGSSGGSSGSSSGGSSSSSGGSSSTGGGKKGSGWTSSRNNGSRSSSGPLSKTAKIILAVIGGIILLVILFVLFKIFRDRYRKRKETKYSPPPEKATSSSSPSLSSARSSIEHPATLSHNPGHTQAAVHPTPHPTTNAELTSAVMAGEGSRAGHGESGAGSGSRGGVGPVQWESRALAAISKGMSTNNVNQPSQGVPPSSTTEAIKVRPSPHALLGRQY</sequence>
<dbReference type="Proteomes" id="UP000650533">
    <property type="component" value="Chromosome 1"/>
</dbReference>
<dbReference type="RefSeq" id="XP_043176293.1">
    <property type="nucleotide sequence ID" value="XM_043323874.1"/>
</dbReference>
<name>A0A8H8NPE4_9AGAM</name>
<protein>
    <submittedName>
        <fullName evidence="4">Uncharacterized protein</fullName>
    </submittedName>
</protein>
<feature type="region of interest" description="Disordered" evidence="1">
    <location>
        <begin position="220"/>
        <end position="255"/>
    </location>
</feature>
<evidence type="ECO:0000256" key="2">
    <source>
        <dbReference type="SAM" id="Phobius"/>
    </source>
</evidence>
<feature type="compositionally biased region" description="Polar residues" evidence="1">
    <location>
        <begin position="220"/>
        <end position="239"/>
    </location>
</feature>
<feature type="compositionally biased region" description="Gly residues" evidence="1">
    <location>
        <begin position="23"/>
        <end position="49"/>
    </location>
</feature>
<dbReference type="AlphaFoldDB" id="A0A8H8NPE4"/>
<keyword evidence="2" id="KW-0472">Membrane</keyword>
<feature type="compositionally biased region" description="Low complexity" evidence="1">
    <location>
        <begin position="69"/>
        <end position="85"/>
    </location>
</feature>
<dbReference type="EMBL" id="CP059658">
    <property type="protein sequence ID" value="QRW16056.1"/>
    <property type="molecule type" value="Genomic_DNA"/>
</dbReference>
<keyword evidence="2" id="KW-1133">Transmembrane helix</keyword>
<feature type="compositionally biased region" description="Low complexity" evidence="1">
    <location>
        <begin position="131"/>
        <end position="145"/>
    </location>
</feature>
<feature type="signal peptide" evidence="3">
    <location>
        <begin position="1"/>
        <end position="17"/>
    </location>
</feature>
<evidence type="ECO:0000313" key="5">
    <source>
        <dbReference type="Proteomes" id="UP000650533"/>
    </source>
</evidence>
<evidence type="ECO:0000313" key="4">
    <source>
        <dbReference type="EMBL" id="QRW16056.1"/>
    </source>
</evidence>
<gene>
    <name evidence="4" type="ORF">RhiXN_04057</name>
</gene>
<accession>A0A8H8NPE4</accession>
<proteinExistence type="predicted"/>
<feature type="region of interest" description="Disordered" evidence="1">
    <location>
        <begin position="120"/>
        <end position="205"/>
    </location>
</feature>
<feature type="chain" id="PRO_5034778183" evidence="3">
    <location>
        <begin position="18"/>
        <end position="255"/>
    </location>
</feature>
<organism evidence="4 5">
    <name type="scientific">Rhizoctonia solani</name>
    <dbReference type="NCBI Taxonomy" id="456999"/>
    <lineage>
        <taxon>Eukaryota</taxon>
        <taxon>Fungi</taxon>
        <taxon>Dikarya</taxon>
        <taxon>Basidiomycota</taxon>
        <taxon>Agaricomycotina</taxon>
        <taxon>Agaricomycetes</taxon>
        <taxon>Cantharellales</taxon>
        <taxon>Ceratobasidiaceae</taxon>
        <taxon>Rhizoctonia</taxon>
    </lineage>
</organism>
<feature type="transmembrane region" description="Helical" evidence="2">
    <location>
        <begin position="92"/>
        <end position="113"/>
    </location>
</feature>
<keyword evidence="2" id="KW-0812">Transmembrane</keyword>
<reference evidence="4" key="1">
    <citation type="submission" date="2020-05" db="EMBL/GenBank/DDBJ databases">
        <title>Evolutionary and genomic comparisons of hybrid uninucleate and nonhybrid Rhizoctonia fungi.</title>
        <authorList>
            <person name="Li C."/>
            <person name="Chen X."/>
        </authorList>
    </citation>
    <scope>NUCLEOTIDE SEQUENCE</scope>
    <source>
        <strain evidence="4">AG-1 IA</strain>
    </source>
</reference>
<evidence type="ECO:0000256" key="3">
    <source>
        <dbReference type="SAM" id="SignalP"/>
    </source>
</evidence>
<evidence type="ECO:0000256" key="1">
    <source>
        <dbReference type="SAM" id="MobiDB-lite"/>
    </source>
</evidence>
<keyword evidence="3" id="KW-0732">Signal</keyword>
<feature type="compositionally biased region" description="Low complexity" evidence="1">
    <location>
        <begin position="50"/>
        <end position="59"/>
    </location>
</feature>
<dbReference type="GeneID" id="67026337"/>
<feature type="compositionally biased region" description="Gly residues" evidence="1">
    <location>
        <begin position="186"/>
        <end position="204"/>
    </location>
</feature>
<dbReference type="KEGG" id="rsx:RhiXN_04057"/>